<dbReference type="InterPro" id="IPR057218">
    <property type="entry name" value="DUF7896"/>
</dbReference>
<dbReference type="Pfam" id="PF25438">
    <property type="entry name" value="DUF7896"/>
    <property type="match status" value="1"/>
</dbReference>
<gene>
    <name evidence="3" type="ORF">HMPREF1541_02653</name>
</gene>
<feature type="region of interest" description="Disordered" evidence="1">
    <location>
        <begin position="254"/>
        <end position="328"/>
    </location>
</feature>
<accession>W2S6E3</accession>
<feature type="compositionally biased region" description="Polar residues" evidence="1">
    <location>
        <begin position="107"/>
        <end position="125"/>
    </location>
</feature>
<feature type="compositionally biased region" description="Polar residues" evidence="1">
    <location>
        <begin position="85"/>
        <end position="99"/>
    </location>
</feature>
<dbReference type="PANTHER" id="PTHR42031:SF1">
    <property type="entry name" value="KEY LIME PATHOGENICITY PROTEIN"/>
    <property type="match status" value="1"/>
</dbReference>
<feature type="region of interest" description="Disordered" evidence="1">
    <location>
        <begin position="455"/>
        <end position="482"/>
    </location>
</feature>
<dbReference type="Proteomes" id="UP000030752">
    <property type="component" value="Unassembled WGS sequence"/>
</dbReference>
<protein>
    <recommendedName>
        <fullName evidence="2">DUF7896 domain-containing protein</fullName>
    </recommendedName>
</protein>
<dbReference type="EMBL" id="KB822718">
    <property type="protein sequence ID" value="ETN43494.1"/>
    <property type="molecule type" value="Genomic_DNA"/>
</dbReference>
<dbReference type="VEuPathDB" id="FungiDB:HMPREF1541_02653"/>
<evidence type="ECO:0000313" key="4">
    <source>
        <dbReference type="Proteomes" id="UP000030752"/>
    </source>
</evidence>
<dbReference type="OrthoDB" id="5377599at2759"/>
<keyword evidence="4" id="KW-1185">Reference proteome</keyword>
<feature type="compositionally biased region" description="Basic residues" evidence="1">
    <location>
        <begin position="455"/>
        <end position="466"/>
    </location>
</feature>
<dbReference type="PANTHER" id="PTHR42031">
    <property type="entry name" value="KEY LIME PATHOGENICITY PROTEIN"/>
    <property type="match status" value="1"/>
</dbReference>
<reference evidence="3 4" key="1">
    <citation type="submission" date="2013-03" db="EMBL/GenBank/DDBJ databases">
        <title>The Genome Sequence of Phialophora europaea CBS 101466.</title>
        <authorList>
            <consortium name="The Broad Institute Genomics Platform"/>
            <person name="Cuomo C."/>
            <person name="de Hoog S."/>
            <person name="Gorbushina A."/>
            <person name="Walker B."/>
            <person name="Young S.K."/>
            <person name="Zeng Q."/>
            <person name="Gargeya S."/>
            <person name="Fitzgerald M."/>
            <person name="Haas B."/>
            <person name="Abouelleil A."/>
            <person name="Allen A.W."/>
            <person name="Alvarado L."/>
            <person name="Arachchi H.M."/>
            <person name="Berlin A.M."/>
            <person name="Chapman S.B."/>
            <person name="Gainer-Dewar J."/>
            <person name="Goldberg J."/>
            <person name="Griggs A."/>
            <person name="Gujja S."/>
            <person name="Hansen M."/>
            <person name="Howarth C."/>
            <person name="Imamovic A."/>
            <person name="Ireland A."/>
            <person name="Larimer J."/>
            <person name="McCowan C."/>
            <person name="Murphy C."/>
            <person name="Pearson M."/>
            <person name="Poon T.W."/>
            <person name="Priest M."/>
            <person name="Roberts A."/>
            <person name="Saif S."/>
            <person name="Shea T."/>
            <person name="Sisk P."/>
            <person name="Sykes S."/>
            <person name="Wortman J."/>
            <person name="Nusbaum C."/>
            <person name="Birren B."/>
        </authorList>
    </citation>
    <scope>NUCLEOTIDE SEQUENCE [LARGE SCALE GENOMIC DNA]</scope>
    <source>
        <strain evidence="3 4">CBS 101466</strain>
    </source>
</reference>
<organism evidence="3 4">
    <name type="scientific">Cyphellophora europaea (strain CBS 101466)</name>
    <name type="common">Phialophora europaea</name>
    <dbReference type="NCBI Taxonomy" id="1220924"/>
    <lineage>
        <taxon>Eukaryota</taxon>
        <taxon>Fungi</taxon>
        <taxon>Dikarya</taxon>
        <taxon>Ascomycota</taxon>
        <taxon>Pezizomycotina</taxon>
        <taxon>Eurotiomycetes</taxon>
        <taxon>Chaetothyriomycetidae</taxon>
        <taxon>Chaetothyriales</taxon>
        <taxon>Cyphellophoraceae</taxon>
        <taxon>Cyphellophora</taxon>
    </lineage>
</organism>
<dbReference type="RefSeq" id="XP_008715230.1">
    <property type="nucleotide sequence ID" value="XM_008717008.1"/>
</dbReference>
<dbReference type="HOGENOM" id="CLU_474090_0_0_1"/>
<dbReference type="GeneID" id="19969992"/>
<evidence type="ECO:0000259" key="2">
    <source>
        <dbReference type="Pfam" id="PF25438"/>
    </source>
</evidence>
<proteinExistence type="predicted"/>
<feature type="compositionally biased region" description="Low complexity" evidence="1">
    <location>
        <begin position="310"/>
        <end position="322"/>
    </location>
</feature>
<dbReference type="eggNOG" id="ENOG502SNJU">
    <property type="taxonomic scope" value="Eukaryota"/>
</dbReference>
<dbReference type="AlphaFoldDB" id="W2S6E3"/>
<feature type="domain" description="DUF7896" evidence="2">
    <location>
        <begin position="413"/>
        <end position="492"/>
    </location>
</feature>
<feature type="compositionally biased region" description="Polar residues" evidence="1">
    <location>
        <begin position="132"/>
        <end position="141"/>
    </location>
</feature>
<dbReference type="InParanoid" id="W2S6E3"/>
<evidence type="ECO:0000256" key="1">
    <source>
        <dbReference type="SAM" id="MobiDB-lite"/>
    </source>
</evidence>
<feature type="region of interest" description="Disordered" evidence="1">
    <location>
        <begin position="53"/>
        <end position="144"/>
    </location>
</feature>
<evidence type="ECO:0000313" key="3">
    <source>
        <dbReference type="EMBL" id="ETN43494.1"/>
    </source>
</evidence>
<name>W2S6E3_CYPE1</name>
<sequence>MEPGHATGLIHAIQAYRKVYEHENQHLSEWEREHGWKQQWNSISAEVTGELGLHEPPKVTPMKRPASNSLVGTEPASKRPGFDSLASSVPSSHPLQRQKSAPAGRTAPSSTRTAKQASVASSGTASPIDIPHQQSRRTSAAASVPAHTFHRSGLDNIDEVQIYSPADFLARSPEEYKTPAISAVHSPAVERGEFNGQTLTYNQAYDSPSDNHTPMTATSDSSLVSVPTVFSEPMSRTNTDDVLCNGLDMFRMNSMSKPGSDGAKADGTDQAPLFPYSPDLIPDQYRGPLSDQPLPFSFGSEMKPSLSSESDTSIFSSQSPSSPRTHEAKSIRLLAPKLESSGSLSPSESPRVKLVEVMGEDGKMKRKAEIARASRQEPPRKTMYCKFCDEQPNGFHGVHELDRHIDRQHTLRRKVWICKEAMPGGTFLANCKACKNRKTYGANYNAAAHLRRAHFNPPKNKRGGRGKKSENRGGMGGGNQPPMEELKQWMYEEWEYNVNGKIVSREISVVDAMDTYPEDYDLGGAAVEEYPAFYHTSPQEPIMIPDMHQPPVNYAMMPTTMAGHPPTSAQYHQTYMPPPVYSM</sequence>
<dbReference type="STRING" id="1220924.W2S6E3"/>